<protein>
    <submittedName>
        <fullName evidence="1">Uncharacterized protein</fullName>
    </submittedName>
</protein>
<proteinExistence type="predicted"/>
<evidence type="ECO:0000313" key="2">
    <source>
        <dbReference type="Proteomes" id="UP001476798"/>
    </source>
</evidence>
<dbReference type="Proteomes" id="UP001476798">
    <property type="component" value="Unassembled WGS sequence"/>
</dbReference>
<reference evidence="1 2" key="1">
    <citation type="submission" date="2021-06" db="EMBL/GenBank/DDBJ databases">
        <authorList>
            <person name="Palmer J.M."/>
        </authorList>
    </citation>
    <scope>NUCLEOTIDE SEQUENCE [LARGE SCALE GENOMIC DNA]</scope>
    <source>
        <strain evidence="1 2">GA_2019</strain>
        <tissue evidence="1">Muscle</tissue>
    </source>
</reference>
<name>A0ABV0PQ50_9TELE</name>
<accession>A0ABV0PQ50</accession>
<evidence type="ECO:0000313" key="1">
    <source>
        <dbReference type="EMBL" id="MEQ2185609.1"/>
    </source>
</evidence>
<dbReference type="EMBL" id="JAHRIO010081788">
    <property type="protein sequence ID" value="MEQ2185609.1"/>
    <property type="molecule type" value="Genomic_DNA"/>
</dbReference>
<gene>
    <name evidence="1" type="ORF">GOODEAATRI_019974</name>
</gene>
<comment type="caution">
    <text evidence="1">The sequence shown here is derived from an EMBL/GenBank/DDBJ whole genome shotgun (WGS) entry which is preliminary data.</text>
</comment>
<sequence length="118" mass="13451">MTEEERSRLSSLCMEWYFPVPTKKTNELLLLQQLLTHAALPRLSVQIKHLKKGIKETGIWPPITSGPDVVPLLFPRESELMVLQSIIWPQVRETDERTAMTGNQKVSRCQGSPVSLLK</sequence>
<keyword evidence="2" id="KW-1185">Reference proteome</keyword>
<organism evidence="1 2">
    <name type="scientific">Goodea atripinnis</name>
    <dbReference type="NCBI Taxonomy" id="208336"/>
    <lineage>
        <taxon>Eukaryota</taxon>
        <taxon>Metazoa</taxon>
        <taxon>Chordata</taxon>
        <taxon>Craniata</taxon>
        <taxon>Vertebrata</taxon>
        <taxon>Euteleostomi</taxon>
        <taxon>Actinopterygii</taxon>
        <taxon>Neopterygii</taxon>
        <taxon>Teleostei</taxon>
        <taxon>Neoteleostei</taxon>
        <taxon>Acanthomorphata</taxon>
        <taxon>Ovalentaria</taxon>
        <taxon>Atherinomorphae</taxon>
        <taxon>Cyprinodontiformes</taxon>
        <taxon>Goodeidae</taxon>
        <taxon>Goodea</taxon>
    </lineage>
</organism>
<feature type="non-terminal residue" evidence="1">
    <location>
        <position position="118"/>
    </location>
</feature>